<feature type="transmembrane region" description="Helical" evidence="11">
    <location>
        <begin position="217"/>
        <end position="242"/>
    </location>
</feature>
<dbReference type="PROSITE" id="PS50262">
    <property type="entry name" value="G_PROTEIN_RECEP_F1_2"/>
    <property type="match status" value="1"/>
</dbReference>
<evidence type="ECO:0000256" key="10">
    <source>
        <dbReference type="ARBA" id="ARBA00025478"/>
    </source>
</evidence>
<dbReference type="AlphaFoldDB" id="A0AAV2HTF7"/>
<evidence type="ECO:0000256" key="4">
    <source>
        <dbReference type="ARBA" id="ARBA00023040"/>
    </source>
</evidence>
<keyword evidence="6" id="KW-1015">Disulfide bond</keyword>
<keyword evidence="7" id="KW-0675">Receptor</keyword>
<feature type="transmembrane region" description="Helical" evidence="11">
    <location>
        <begin position="262"/>
        <end position="281"/>
    </location>
</feature>
<dbReference type="InterPro" id="IPR000276">
    <property type="entry name" value="GPCR_Rhodpsn"/>
</dbReference>
<feature type="transmembrane region" description="Helical" evidence="11">
    <location>
        <begin position="118"/>
        <end position="138"/>
    </location>
</feature>
<feature type="transmembrane region" description="Helical" evidence="11">
    <location>
        <begin position="80"/>
        <end position="106"/>
    </location>
</feature>
<feature type="domain" description="G-protein coupled receptors family 1 profile" evidence="12">
    <location>
        <begin position="19"/>
        <end position="278"/>
    </location>
</feature>
<dbReference type="CDD" id="cd14993">
    <property type="entry name" value="7tmA_CCKR-like"/>
    <property type="match status" value="1"/>
</dbReference>
<evidence type="ECO:0000256" key="8">
    <source>
        <dbReference type="ARBA" id="ARBA00023180"/>
    </source>
</evidence>
<evidence type="ECO:0000256" key="7">
    <source>
        <dbReference type="ARBA" id="ARBA00023170"/>
    </source>
</evidence>
<dbReference type="SUPFAM" id="SSF81321">
    <property type="entry name" value="Family A G protein-coupled receptor-like"/>
    <property type="match status" value="1"/>
</dbReference>
<feature type="transmembrane region" description="Helical" evidence="11">
    <location>
        <begin position="166"/>
        <end position="196"/>
    </location>
</feature>
<keyword evidence="14" id="KW-1185">Reference proteome</keyword>
<evidence type="ECO:0000259" key="12">
    <source>
        <dbReference type="PROSITE" id="PS50262"/>
    </source>
</evidence>
<evidence type="ECO:0000256" key="9">
    <source>
        <dbReference type="ARBA" id="ARBA00023224"/>
    </source>
</evidence>
<dbReference type="PRINTS" id="PR00237">
    <property type="entry name" value="GPCRRHODOPSN"/>
</dbReference>
<feature type="transmembrane region" description="Helical" evidence="11">
    <location>
        <begin position="6"/>
        <end position="28"/>
    </location>
</feature>
<dbReference type="PANTHER" id="PTHR45695:SF9">
    <property type="entry name" value="LEUCOKININ RECEPTOR"/>
    <property type="match status" value="1"/>
</dbReference>
<evidence type="ECO:0000256" key="1">
    <source>
        <dbReference type="ARBA" id="ARBA00004141"/>
    </source>
</evidence>
<evidence type="ECO:0000256" key="5">
    <source>
        <dbReference type="ARBA" id="ARBA00023136"/>
    </source>
</evidence>
<evidence type="ECO:0000313" key="13">
    <source>
        <dbReference type="EMBL" id="CAL1535839.1"/>
    </source>
</evidence>
<feature type="transmembrane region" description="Helical" evidence="11">
    <location>
        <begin position="40"/>
        <end position="60"/>
    </location>
</feature>
<dbReference type="InterPro" id="IPR005395">
    <property type="entry name" value="NPFF_rcpt"/>
</dbReference>
<evidence type="ECO:0000256" key="11">
    <source>
        <dbReference type="SAM" id="Phobius"/>
    </source>
</evidence>
<keyword evidence="4" id="KW-0297">G-protein coupled receptor</keyword>
<evidence type="ECO:0000313" key="14">
    <source>
        <dbReference type="Proteomes" id="UP001497497"/>
    </source>
</evidence>
<dbReference type="EMBL" id="CAXITT010000212">
    <property type="protein sequence ID" value="CAL1535839.1"/>
    <property type="molecule type" value="Genomic_DNA"/>
</dbReference>
<keyword evidence="3 11" id="KW-1133">Transmembrane helix</keyword>
<name>A0AAV2HTF7_LYMST</name>
<keyword evidence="2 11" id="KW-0812">Transmembrane</keyword>
<comment type="subcellular location">
    <subcellularLocation>
        <location evidence="1">Membrane</location>
        <topology evidence="1">Multi-pass membrane protein</topology>
    </subcellularLocation>
</comment>
<dbReference type="InterPro" id="IPR017452">
    <property type="entry name" value="GPCR_Rhodpsn_7TM"/>
</dbReference>
<protein>
    <recommendedName>
        <fullName evidence="12">G-protein coupled receptors family 1 profile domain-containing protein</fullName>
    </recommendedName>
</protein>
<keyword evidence="9" id="KW-0807">Transducer</keyword>
<dbReference type="SMART" id="SM01381">
    <property type="entry name" value="7TM_GPCR_Srsx"/>
    <property type="match status" value="1"/>
</dbReference>
<reference evidence="13 14" key="1">
    <citation type="submission" date="2024-04" db="EMBL/GenBank/DDBJ databases">
        <authorList>
            <consortium name="Genoscope - CEA"/>
            <person name="William W."/>
        </authorList>
    </citation>
    <scope>NUCLEOTIDE SEQUENCE [LARGE SCALE GENOMIC DNA]</scope>
</reference>
<keyword evidence="8" id="KW-0325">Glycoprotein</keyword>
<dbReference type="Pfam" id="PF00001">
    <property type="entry name" value="7tm_1"/>
    <property type="match status" value="1"/>
</dbReference>
<dbReference type="Proteomes" id="UP001497497">
    <property type="component" value="Unassembled WGS sequence"/>
</dbReference>
<sequence length="304" mass="34318">MIIIYGLAYGLIFLSAIVGNVMVIVVVVTTPCLHTQTNLFIANLAVADVLVAIFCIPITFLHEIYSGWPFGPVLCKMTPYIQGVAVCVSVYNLAAIAIDRLLAICFNPQMRIMRRGACLILGLIWVFSFALMLPWLIYFQQFDHGAGQQAVPVCHEVWPSLPAQQAYFFVAIFLGTYLLPLLVTFSCYLLIAWRVWHRRAPGVAMGNGVIKHGKLNVIKMLVTVVVMFTFSWLPLHTMYLILYFSNVETGVITSIFEIGMPLAHWLELSNSGMNAFIYSFFSGNFRRGFLRLWYCLRGKTKPPR</sequence>
<dbReference type="PANTHER" id="PTHR45695">
    <property type="entry name" value="LEUCOKININ RECEPTOR-RELATED"/>
    <property type="match status" value="1"/>
</dbReference>
<feature type="non-terminal residue" evidence="13">
    <location>
        <position position="304"/>
    </location>
</feature>
<organism evidence="13 14">
    <name type="scientific">Lymnaea stagnalis</name>
    <name type="common">Great pond snail</name>
    <name type="synonym">Helix stagnalis</name>
    <dbReference type="NCBI Taxonomy" id="6523"/>
    <lineage>
        <taxon>Eukaryota</taxon>
        <taxon>Metazoa</taxon>
        <taxon>Spiralia</taxon>
        <taxon>Lophotrochozoa</taxon>
        <taxon>Mollusca</taxon>
        <taxon>Gastropoda</taxon>
        <taxon>Heterobranchia</taxon>
        <taxon>Euthyneura</taxon>
        <taxon>Panpulmonata</taxon>
        <taxon>Hygrophila</taxon>
        <taxon>Lymnaeoidea</taxon>
        <taxon>Lymnaeidae</taxon>
        <taxon>Lymnaea</taxon>
    </lineage>
</organism>
<evidence type="ECO:0000256" key="2">
    <source>
        <dbReference type="ARBA" id="ARBA00022692"/>
    </source>
</evidence>
<comment type="caution">
    <text evidence="13">The sequence shown here is derived from an EMBL/GenBank/DDBJ whole genome shotgun (WGS) entry which is preliminary data.</text>
</comment>
<dbReference type="GO" id="GO:0008188">
    <property type="term" value="F:neuropeptide receptor activity"/>
    <property type="evidence" value="ECO:0007669"/>
    <property type="project" value="InterPro"/>
</dbReference>
<gene>
    <name evidence="13" type="ORF">GSLYS_00009799001</name>
</gene>
<keyword evidence="5 11" id="KW-0472">Membrane</keyword>
<accession>A0AAV2HTF7</accession>
<evidence type="ECO:0000256" key="6">
    <source>
        <dbReference type="ARBA" id="ARBA00023157"/>
    </source>
</evidence>
<proteinExistence type="predicted"/>
<comment type="function">
    <text evidence="10">Receptor for NPAF (A-18-F-amide) and NPFF (F-8-F-amide) neuropeptides, also known as morphine-modulating peptides. Can also be activated by a variety of naturally occurring or synthetic FMRF-amide like ligands. This receptor mediates its action by association with G proteins that activate a phosphatidylinositol-calcium second messenger system.</text>
</comment>
<dbReference type="PRINTS" id="PR01570">
    <property type="entry name" value="NPFFRECEPTOR"/>
</dbReference>
<evidence type="ECO:0000256" key="3">
    <source>
        <dbReference type="ARBA" id="ARBA00022989"/>
    </source>
</evidence>
<dbReference type="GO" id="GO:0005886">
    <property type="term" value="C:plasma membrane"/>
    <property type="evidence" value="ECO:0007669"/>
    <property type="project" value="TreeGrafter"/>
</dbReference>
<dbReference type="Gene3D" id="1.20.1070.10">
    <property type="entry name" value="Rhodopsin 7-helix transmembrane proteins"/>
    <property type="match status" value="1"/>
</dbReference>